<feature type="signal peptide" evidence="1">
    <location>
        <begin position="1"/>
        <end position="26"/>
    </location>
</feature>
<dbReference type="NCBIfam" id="TIGR01653">
    <property type="entry name" value="lactococcin_972"/>
    <property type="match status" value="1"/>
</dbReference>
<dbReference type="STRING" id="1834191.A5886_001960"/>
<dbReference type="Proteomes" id="UP000195043">
    <property type="component" value="Unassembled WGS sequence"/>
</dbReference>
<evidence type="ECO:0000256" key="1">
    <source>
        <dbReference type="SAM" id="SignalP"/>
    </source>
</evidence>
<feature type="chain" id="PRO_5011298804" description="Lactococcin 972 family bacteriocin" evidence="1">
    <location>
        <begin position="27"/>
        <end position="100"/>
    </location>
</feature>
<dbReference type="Gene3D" id="2.60.40.2850">
    <property type="match status" value="1"/>
</dbReference>
<sequence length="100" mass="10973">MKIKKKIITALFVATTIFSLAAPAFAAVSVQGGTWSYGGQHNPTNWGAFSNYYHKDKWHWSSVVRHRDLKSNKGTASKGGTSKAFVNTNLGEKASFDFGF</sequence>
<keyword evidence="1" id="KW-0732">Signal</keyword>
<evidence type="ECO:0000313" key="2">
    <source>
        <dbReference type="EMBL" id="OTN76881.1"/>
    </source>
</evidence>
<protein>
    <recommendedName>
        <fullName evidence="4">Lactococcin 972 family bacteriocin</fullName>
    </recommendedName>
</protein>
<proteinExistence type="predicted"/>
<reference evidence="2 3" key="1">
    <citation type="submission" date="2017-05" db="EMBL/GenBank/DDBJ databases">
        <title>The Genome Sequence of Enterococcus sp. 8G7_MSG3316.</title>
        <authorList>
            <consortium name="The Broad Institute Genomics Platform"/>
            <consortium name="The Broad Institute Genomic Center for Infectious Diseases"/>
            <person name="Earl A."/>
            <person name="Manson A."/>
            <person name="Schwartman J."/>
            <person name="Gilmore M."/>
            <person name="Abouelleil A."/>
            <person name="Cao P."/>
            <person name="Chapman S."/>
            <person name="Cusick C."/>
            <person name="Shea T."/>
            <person name="Young S."/>
            <person name="Neafsey D."/>
            <person name="Nusbaum C."/>
            <person name="Birren B."/>
        </authorList>
    </citation>
    <scope>NUCLEOTIDE SEQUENCE [LARGE SCALE GENOMIC DNA]</scope>
    <source>
        <strain evidence="2 3">8G7_MSG3316</strain>
    </source>
</reference>
<evidence type="ECO:0000313" key="3">
    <source>
        <dbReference type="Proteomes" id="UP000195043"/>
    </source>
</evidence>
<dbReference type="AlphaFoldDB" id="A0A242A828"/>
<dbReference type="EMBL" id="NGKU01000001">
    <property type="protein sequence ID" value="OTN76881.1"/>
    <property type="molecule type" value="Genomic_DNA"/>
</dbReference>
<evidence type="ECO:0008006" key="4">
    <source>
        <dbReference type="Google" id="ProtNLM"/>
    </source>
</evidence>
<keyword evidence="3" id="KW-1185">Reference proteome</keyword>
<organism evidence="2 3">
    <name type="scientific">Candidatus Enterococcus testudinis</name>
    <dbReference type="NCBI Taxonomy" id="1834191"/>
    <lineage>
        <taxon>Bacteria</taxon>
        <taxon>Bacillati</taxon>
        <taxon>Bacillota</taxon>
        <taxon>Bacilli</taxon>
        <taxon>Lactobacillales</taxon>
        <taxon>Enterococcaceae</taxon>
        <taxon>Enterococcus</taxon>
    </lineage>
</organism>
<accession>A0A242A828</accession>
<name>A0A242A828_9ENTE</name>
<dbReference type="Pfam" id="PF09683">
    <property type="entry name" value="Lactococcin_972"/>
    <property type="match status" value="1"/>
</dbReference>
<comment type="caution">
    <text evidence="2">The sequence shown here is derived from an EMBL/GenBank/DDBJ whole genome shotgun (WGS) entry which is preliminary data.</text>
</comment>
<gene>
    <name evidence="2" type="ORF">A5886_001960</name>
</gene>
<dbReference type="InterPro" id="IPR006540">
    <property type="entry name" value="Lactococcin_972"/>
</dbReference>
<dbReference type="OrthoDB" id="2237454at2"/>
<dbReference type="RefSeq" id="WP_054116624.1">
    <property type="nucleotide sequence ID" value="NZ_NGKU01000001.1"/>
</dbReference>